<name>A0AA35YN21_LACSI</name>
<gene>
    <name evidence="2" type="ORF">LSALG_LOCUS17018</name>
</gene>
<evidence type="ECO:0000313" key="2">
    <source>
        <dbReference type="EMBL" id="CAI9277073.1"/>
    </source>
</evidence>
<dbReference type="InterPro" id="IPR055411">
    <property type="entry name" value="LRR_FXL15/At3g58940/PEG3-like"/>
</dbReference>
<feature type="domain" description="F-box/LRR-repeat protein 15/At3g58940/PEG3-like LRR" evidence="1">
    <location>
        <begin position="106"/>
        <end position="260"/>
    </location>
</feature>
<reference evidence="2" key="1">
    <citation type="submission" date="2023-04" db="EMBL/GenBank/DDBJ databases">
        <authorList>
            <person name="Vijverberg K."/>
            <person name="Xiong W."/>
            <person name="Schranz E."/>
        </authorList>
    </citation>
    <scope>NUCLEOTIDE SEQUENCE</scope>
</reference>
<dbReference type="InterPro" id="IPR032675">
    <property type="entry name" value="LRR_dom_sf"/>
</dbReference>
<dbReference type="EMBL" id="OX465079">
    <property type="protein sequence ID" value="CAI9277073.1"/>
    <property type="molecule type" value="Genomic_DNA"/>
</dbReference>
<organism evidence="2 3">
    <name type="scientific">Lactuca saligna</name>
    <name type="common">Willowleaf lettuce</name>
    <dbReference type="NCBI Taxonomy" id="75948"/>
    <lineage>
        <taxon>Eukaryota</taxon>
        <taxon>Viridiplantae</taxon>
        <taxon>Streptophyta</taxon>
        <taxon>Embryophyta</taxon>
        <taxon>Tracheophyta</taxon>
        <taxon>Spermatophyta</taxon>
        <taxon>Magnoliopsida</taxon>
        <taxon>eudicotyledons</taxon>
        <taxon>Gunneridae</taxon>
        <taxon>Pentapetalae</taxon>
        <taxon>asterids</taxon>
        <taxon>campanulids</taxon>
        <taxon>Asterales</taxon>
        <taxon>Asteraceae</taxon>
        <taxon>Cichorioideae</taxon>
        <taxon>Cichorieae</taxon>
        <taxon>Lactucinae</taxon>
        <taxon>Lactuca</taxon>
    </lineage>
</organism>
<dbReference type="SUPFAM" id="SSF52047">
    <property type="entry name" value="RNI-like"/>
    <property type="match status" value="1"/>
</dbReference>
<sequence length="557" mass="64803">MNQKGRRSITQCPRLEDVPELLQHIQSWLPVEEATRTSVLSKSWLRAWSTIPTLRFCVLKEQENRKHMKLLDMERTLIRYHRENIQIEKFELLIDIENQESASVTEKWIQSVATKSCLKEISLDIRLFGASLRLPDEILSGQNLTKIRISSSSVKSKVFGLRVIRVPPKMENHFVSMKTTNHPKCLSLRELHLSSVIISEVVLHDILSSCRLLENIELLHCSQGLKAIKVENLPWLYKLHIATFDGNSTALEVNHVPNLRFFSCSVDLLPWSKRPLKNVHLISLGSNVTELTLCGILFRNKASLDKIINSGLHFLESLTLDLTCWTSRSFRFTCASMKRFSLLVSPLVDVVHVIAPKLHCFSLTCRIMPRLFFPDSTLKQIRFWLRLAITDLDASFFLKMRKALKLASECEVYIKMSLKNHEVQPFEIDIDDLRSRLPFLPAINVKKMFFIATEDECQWERSPFFDAFFEICHPKDVYALPDSQQLKHNNHFCRLMLKEVLDKSEIKETIKAYWPSYLKHVQMKRVDHEKRETLTDSHKSFLDGPGPLPVKFILYWH</sequence>
<protein>
    <recommendedName>
        <fullName evidence="1">F-box/LRR-repeat protein 15/At3g58940/PEG3-like LRR domain-containing protein</fullName>
    </recommendedName>
</protein>
<dbReference type="Pfam" id="PF24758">
    <property type="entry name" value="LRR_At5g56370"/>
    <property type="match status" value="1"/>
</dbReference>
<evidence type="ECO:0000313" key="3">
    <source>
        <dbReference type="Proteomes" id="UP001177003"/>
    </source>
</evidence>
<dbReference type="AlphaFoldDB" id="A0AA35YN21"/>
<dbReference type="Proteomes" id="UP001177003">
    <property type="component" value="Chromosome 3"/>
</dbReference>
<dbReference type="PANTHER" id="PTHR31639">
    <property type="entry name" value="F-BOX PROTEIN-LIKE"/>
    <property type="match status" value="1"/>
</dbReference>
<accession>A0AA35YN21</accession>
<dbReference type="PANTHER" id="PTHR31639:SF42">
    <property type="entry name" value="OS02G0160200 PROTEIN"/>
    <property type="match status" value="1"/>
</dbReference>
<dbReference type="InterPro" id="IPR036047">
    <property type="entry name" value="F-box-like_dom_sf"/>
</dbReference>
<keyword evidence="3" id="KW-1185">Reference proteome</keyword>
<dbReference type="Gene3D" id="3.80.10.10">
    <property type="entry name" value="Ribonuclease Inhibitor"/>
    <property type="match status" value="1"/>
</dbReference>
<dbReference type="SUPFAM" id="SSF81383">
    <property type="entry name" value="F-box domain"/>
    <property type="match status" value="1"/>
</dbReference>
<proteinExistence type="predicted"/>
<evidence type="ECO:0000259" key="1">
    <source>
        <dbReference type="Pfam" id="PF24758"/>
    </source>
</evidence>